<feature type="compositionally biased region" description="Basic and acidic residues" evidence="1">
    <location>
        <begin position="125"/>
        <end position="134"/>
    </location>
</feature>
<dbReference type="EMBL" id="JADCNL010000011">
    <property type="protein sequence ID" value="KAG0461673.1"/>
    <property type="molecule type" value="Genomic_DNA"/>
</dbReference>
<evidence type="ECO:0000313" key="4">
    <source>
        <dbReference type="Proteomes" id="UP000636800"/>
    </source>
</evidence>
<evidence type="ECO:0000313" key="5">
    <source>
        <dbReference type="Proteomes" id="UP000639772"/>
    </source>
</evidence>
<dbReference type="AlphaFoldDB" id="A0A835PZ90"/>
<comment type="caution">
    <text evidence="3">The sequence shown here is derived from an EMBL/GenBank/DDBJ whole genome shotgun (WGS) entry which is preliminary data.</text>
</comment>
<gene>
    <name evidence="3" type="ORF">HPP92_021651</name>
    <name evidence="2" type="ORF">HPP92_021970</name>
</gene>
<dbReference type="Proteomes" id="UP000639772">
    <property type="component" value="Chromosome 11"/>
</dbReference>
<reference evidence="4 5" key="1">
    <citation type="journal article" date="2020" name="Nat. Food">
        <title>A phased Vanilla planifolia genome enables genetic improvement of flavour and production.</title>
        <authorList>
            <person name="Hasing T."/>
            <person name="Tang H."/>
            <person name="Brym M."/>
            <person name="Khazi F."/>
            <person name="Huang T."/>
            <person name="Chambers A.H."/>
        </authorList>
    </citation>
    <scope>NUCLEOTIDE SEQUENCE [LARGE SCALE GENOMIC DNA]</scope>
    <source>
        <tissue evidence="3">Leaf</tissue>
    </source>
</reference>
<sequence length="159" mass="17470">MCQGVKATWLQSSIMQSTNLYGKSLMVLSRATAPSAQIKSAFAEYVHPALDHMEKEGFSRSSEGPHLTSPVDSSRAVETLEDLRSLLMNDFHPTCAAEKRLLLSKMSSLWRLCEGLDDLDGNRSPVDDVREDGRPGSSPEPQAARLLCDDKEVVDSDSD</sequence>
<feature type="compositionally biased region" description="Basic and acidic residues" evidence="1">
    <location>
        <begin position="147"/>
        <end position="159"/>
    </location>
</feature>
<dbReference type="EMBL" id="JADCNM010000011">
    <property type="protein sequence ID" value="KAG0463175.1"/>
    <property type="molecule type" value="Genomic_DNA"/>
</dbReference>
<proteinExistence type="predicted"/>
<organism evidence="3 5">
    <name type="scientific">Vanilla planifolia</name>
    <name type="common">Vanilla</name>
    <dbReference type="NCBI Taxonomy" id="51239"/>
    <lineage>
        <taxon>Eukaryota</taxon>
        <taxon>Viridiplantae</taxon>
        <taxon>Streptophyta</taxon>
        <taxon>Embryophyta</taxon>
        <taxon>Tracheophyta</taxon>
        <taxon>Spermatophyta</taxon>
        <taxon>Magnoliopsida</taxon>
        <taxon>Liliopsida</taxon>
        <taxon>Asparagales</taxon>
        <taxon>Orchidaceae</taxon>
        <taxon>Vanilloideae</taxon>
        <taxon>Vanilleae</taxon>
        <taxon>Vanilla</taxon>
    </lineage>
</organism>
<feature type="region of interest" description="Disordered" evidence="1">
    <location>
        <begin position="121"/>
        <end position="159"/>
    </location>
</feature>
<evidence type="ECO:0000256" key="1">
    <source>
        <dbReference type="SAM" id="MobiDB-lite"/>
    </source>
</evidence>
<keyword evidence="4" id="KW-1185">Reference proteome</keyword>
<name>A0A835PZ90_VANPL</name>
<evidence type="ECO:0000313" key="3">
    <source>
        <dbReference type="EMBL" id="KAG0463175.1"/>
    </source>
</evidence>
<protein>
    <submittedName>
        <fullName evidence="3">Uncharacterized protein</fullName>
    </submittedName>
</protein>
<dbReference type="Proteomes" id="UP000636800">
    <property type="component" value="Chromosome 11"/>
</dbReference>
<accession>A0A835PZ90</accession>
<evidence type="ECO:0000313" key="2">
    <source>
        <dbReference type="EMBL" id="KAG0461673.1"/>
    </source>
</evidence>